<dbReference type="PANTHER" id="PTHR45890:SF1">
    <property type="entry name" value="AARF DOMAIN CONTAINING KINASE 2"/>
    <property type="match status" value="1"/>
</dbReference>
<dbReference type="EMBL" id="MN739684">
    <property type="protein sequence ID" value="QHT20982.1"/>
    <property type="molecule type" value="Genomic_DNA"/>
</dbReference>
<sequence length="449" mass="52636">MYNFLKKYYNTHFKVYYRIIKLLSIVIYSILAFYVTNIKNVYLYKSQPHSRLNLIKNICYKLEKINILYVKIFQSLALNEDLIYDNEKDFLINYCDNVSYVSESIDYDLLNSLQENFNITLVSTTPINSGTIGLVFDALDASNTKVVVKILKRNIANDLCEAFDELIQISYLCKYIPYINSFNITKLVLDNKELMLQQIDFTKEAYSLERFAEKYKNNKEYRFPKVYKNITQKFNTVLVMENIRGLTFKTLESMDETIKEEFAYIYIKFGILGILHYSAIHCDLHSGNVFFYINESNNSDYIPKYQMGIIDFGLTCFPNKLNQNAYYIFLNNIIINKDYNQIFKVLIHVIEEKERLNAMPQVKKEALKREIIDCIKLCSINEITPKLIMCFCKILKSYNLNFTGEFHKLVLCIVNVNGLGRKLSKNMSACQMKLFDNLTSINRLLTISG</sequence>
<protein>
    <recommendedName>
        <fullName evidence="2">Protein kinase domain-containing protein</fullName>
    </recommendedName>
</protein>
<dbReference type="InterPro" id="IPR052402">
    <property type="entry name" value="ADCK_kinase"/>
</dbReference>
<evidence type="ECO:0000313" key="3">
    <source>
        <dbReference type="EMBL" id="QHT20982.1"/>
    </source>
</evidence>
<feature type="domain" description="Protein kinase" evidence="2">
    <location>
        <begin position="121"/>
        <end position="449"/>
    </location>
</feature>
<feature type="transmembrane region" description="Helical" evidence="1">
    <location>
        <begin position="15"/>
        <end position="35"/>
    </location>
</feature>
<dbReference type="PROSITE" id="PS50011">
    <property type="entry name" value="PROTEIN_KINASE_DOM"/>
    <property type="match status" value="1"/>
</dbReference>
<keyword evidence="1" id="KW-0472">Membrane</keyword>
<name>A0A6C0DX05_9ZZZZ</name>
<accession>A0A6C0DX05</accession>
<dbReference type="InterPro" id="IPR011009">
    <property type="entry name" value="Kinase-like_dom_sf"/>
</dbReference>
<evidence type="ECO:0000256" key="1">
    <source>
        <dbReference type="SAM" id="Phobius"/>
    </source>
</evidence>
<dbReference type="GO" id="GO:0005524">
    <property type="term" value="F:ATP binding"/>
    <property type="evidence" value="ECO:0007669"/>
    <property type="project" value="InterPro"/>
</dbReference>
<dbReference type="PANTHER" id="PTHR45890">
    <property type="entry name" value="AARF DOMAIN CONTAINING KINASE 2 (PREDICTED)"/>
    <property type="match status" value="1"/>
</dbReference>
<proteinExistence type="predicted"/>
<dbReference type="Pfam" id="PF03109">
    <property type="entry name" value="ABC1"/>
    <property type="match status" value="1"/>
</dbReference>
<dbReference type="SUPFAM" id="SSF56112">
    <property type="entry name" value="Protein kinase-like (PK-like)"/>
    <property type="match status" value="1"/>
</dbReference>
<keyword evidence="1" id="KW-1133">Transmembrane helix</keyword>
<organism evidence="3">
    <name type="scientific">viral metagenome</name>
    <dbReference type="NCBI Taxonomy" id="1070528"/>
    <lineage>
        <taxon>unclassified sequences</taxon>
        <taxon>metagenomes</taxon>
        <taxon>organismal metagenomes</taxon>
    </lineage>
</organism>
<keyword evidence="1" id="KW-0812">Transmembrane</keyword>
<dbReference type="AlphaFoldDB" id="A0A6C0DX05"/>
<evidence type="ECO:0000259" key="2">
    <source>
        <dbReference type="PROSITE" id="PS50011"/>
    </source>
</evidence>
<dbReference type="InterPro" id="IPR000719">
    <property type="entry name" value="Prot_kinase_dom"/>
</dbReference>
<dbReference type="InterPro" id="IPR004147">
    <property type="entry name" value="ABC1_dom"/>
</dbReference>
<dbReference type="GO" id="GO:0004672">
    <property type="term" value="F:protein kinase activity"/>
    <property type="evidence" value="ECO:0007669"/>
    <property type="project" value="InterPro"/>
</dbReference>
<reference evidence="3" key="1">
    <citation type="journal article" date="2020" name="Nature">
        <title>Giant virus diversity and host interactions through global metagenomics.</title>
        <authorList>
            <person name="Schulz F."/>
            <person name="Roux S."/>
            <person name="Paez-Espino D."/>
            <person name="Jungbluth S."/>
            <person name="Walsh D.A."/>
            <person name="Denef V.J."/>
            <person name="McMahon K.D."/>
            <person name="Konstantinidis K.T."/>
            <person name="Eloe-Fadrosh E.A."/>
            <person name="Kyrpides N.C."/>
            <person name="Woyke T."/>
        </authorList>
    </citation>
    <scope>NUCLEOTIDE SEQUENCE</scope>
    <source>
        <strain evidence="3">GVMAG-M-3300023174-75</strain>
    </source>
</reference>